<sequence length="686" mass="75583">MESSLLLRSAFLGVLSLLLANAQDNIETVLNETDFQVQQIANQAILNRANTCGSLSDCSLDTCKRRPCWPQSKDEIQKLSCVQVFRNGDCTSPANGTCQSLSVSTQKTYLRVPPDQDPEKDRDFQTVLCAQKSLDKKLQQAWNNTKKFSLGWAFFGGIEGYLYVYPGRDYVDSGQCDLYDPRLRPWFLNTLAVQKSLYILLDTSTSMSNPTGVLSSQTRFNVANNIINQLLNTLTNGDQVAVSTIGGEKIGAPVKFSSETRIISDYEETSLYLAGISSLKDSISNTSVTNSASNIKNGLQAALDFFNTSSNLNVITLFTDGQLVIPGNFNFTQLSPVLAQLNARNVVVFVYRIGSFTSNDATFQQMQSSLNMSYEVISDDKNPLLKIHSYFDYIAWLRFVAVNKKPIWASLYADSAGLGNVTTSIFPAFDANQQLIGVASIDVLTDGLVAEFGQPAVETAISERSHFVPSLQKPLPLAQTLSNATISCDFRGSLVPICPRGNLSTPIRDFICCGACAATASAPPPPPPHRSPKKPTGKVIAGIAAGGVVAVCAIFVSAVFLCHGHFKLYRDIKKEPSMFATLILQLPAWLPGRCSRGSAWQRHFDPGFKDTVFFADCEHEIQPDANFLPPERPHPQLNGEQHHSRQRKHRKEFSAKDVGRYHLHPVFPARYLPLVMNKTLVMVSEH</sequence>
<evidence type="ECO:0000313" key="6">
    <source>
        <dbReference type="Proteomes" id="UP000001514"/>
    </source>
</evidence>
<dbReference type="InterPro" id="IPR036465">
    <property type="entry name" value="vWFA_dom_sf"/>
</dbReference>
<keyword evidence="6" id="KW-1185">Reference proteome</keyword>
<feature type="chain" id="PRO_5003121102" description="VWFA domain-containing protein" evidence="3">
    <location>
        <begin position="23"/>
        <end position="686"/>
    </location>
</feature>
<feature type="region of interest" description="Disordered" evidence="1">
    <location>
        <begin position="625"/>
        <end position="652"/>
    </location>
</feature>
<dbReference type="CDD" id="cd00198">
    <property type="entry name" value="vWFA"/>
    <property type="match status" value="1"/>
</dbReference>
<keyword evidence="2" id="KW-0472">Membrane</keyword>
<dbReference type="HOGENOM" id="CLU_033503_0_0_1"/>
<evidence type="ECO:0000256" key="2">
    <source>
        <dbReference type="SAM" id="Phobius"/>
    </source>
</evidence>
<dbReference type="EMBL" id="GL377565">
    <property type="protein sequence ID" value="EFJ38355.1"/>
    <property type="molecule type" value="Genomic_DNA"/>
</dbReference>
<dbReference type="AlphaFoldDB" id="D8QPW8"/>
<dbReference type="STRING" id="88036.D8QPW8"/>
<dbReference type="InterPro" id="IPR051173">
    <property type="entry name" value="Ca_channel_alpha-2/delta"/>
</dbReference>
<feature type="domain" description="VWFA" evidence="4">
    <location>
        <begin position="196"/>
        <end position="394"/>
    </location>
</feature>
<proteinExistence type="predicted"/>
<dbReference type="Proteomes" id="UP000001514">
    <property type="component" value="Unassembled WGS sequence"/>
</dbReference>
<evidence type="ECO:0000256" key="3">
    <source>
        <dbReference type="SAM" id="SignalP"/>
    </source>
</evidence>
<name>D8QPW8_SELML</name>
<evidence type="ECO:0000313" key="5">
    <source>
        <dbReference type="EMBL" id="EFJ38355.1"/>
    </source>
</evidence>
<dbReference type="InParanoid" id="D8QPW8"/>
<evidence type="ECO:0000256" key="1">
    <source>
        <dbReference type="SAM" id="MobiDB-lite"/>
    </source>
</evidence>
<dbReference type="Gramene" id="EFJ38355">
    <property type="protein sequence ID" value="EFJ38355"/>
    <property type="gene ID" value="SELMODRAFT_402200"/>
</dbReference>
<gene>
    <name evidence="5" type="ORF">SELMODRAFT_402200</name>
</gene>
<dbReference type="SMART" id="SM00327">
    <property type="entry name" value="VWA"/>
    <property type="match status" value="1"/>
</dbReference>
<dbReference type="KEGG" id="smo:SELMODRAFT_402200"/>
<keyword evidence="2" id="KW-1133">Transmembrane helix</keyword>
<feature type="transmembrane region" description="Helical" evidence="2">
    <location>
        <begin position="539"/>
        <end position="562"/>
    </location>
</feature>
<dbReference type="OMA" id="GHTNFEQ"/>
<dbReference type="Gene3D" id="3.40.50.410">
    <property type="entry name" value="von Willebrand factor, type A domain"/>
    <property type="match status" value="1"/>
</dbReference>
<feature type="signal peptide" evidence="3">
    <location>
        <begin position="1"/>
        <end position="22"/>
    </location>
</feature>
<dbReference type="PANTHER" id="PTHR10166:SF37">
    <property type="entry name" value="STOLID, ISOFORM H"/>
    <property type="match status" value="1"/>
</dbReference>
<keyword evidence="2" id="KW-0812">Transmembrane</keyword>
<protein>
    <recommendedName>
        <fullName evidence="4">VWFA domain-containing protein</fullName>
    </recommendedName>
</protein>
<dbReference type="PROSITE" id="PS50234">
    <property type="entry name" value="VWFA"/>
    <property type="match status" value="1"/>
</dbReference>
<reference evidence="5 6" key="1">
    <citation type="journal article" date="2011" name="Science">
        <title>The Selaginella genome identifies genetic changes associated with the evolution of vascular plants.</title>
        <authorList>
            <person name="Banks J.A."/>
            <person name="Nishiyama T."/>
            <person name="Hasebe M."/>
            <person name="Bowman J.L."/>
            <person name="Gribskov M."/>
            <person name="dePamphilis C."/>
            <person name="Albert V.A."/>
            <person name="Aono N."/>
            <person name="Aoyama T."/>
            <person name="Ambrose B.A."/>
            <person name="Ashton N.W."/>
            <person name="Axtell M.J."/>
            <person name="Barker E."/>
            <person name="Barker M.S."/>
            <person name="Bennetzen J.L."/>
            <person name="Bonawitz N.D."/>
            <person name="Chapple C."/>
            <person name="Cheng C."/>
            <person name="Correa L.G."/>
            <person name="Dacre M."/>
            <person name="DeBarry J."/>
            <person name="Dreyer I."/>
            <person name="Elias M."/>
            <person name="Engstrom E.M."/>
            <person name="Estelle M."/>
            <person name="Feng L."/>
            <person name="Finet C."/>
            <person name="Floyd S.K."/>
            <person name="Frommer W.B."/>
            <person name="Fujita T."/>
            <person name="Gramzow L."/>
            <person name="Gutensohn M."/>
            <person name="Harholt J."/>
            <person name="Hattori M."/>
            <person name="Heyl A."/>
            <person name="Hirai T."/>
            <person name="Hiwatashi Y."/>
            <person name="Ishikawa M."/>
            <person name="Iwata M."/>
            <person name="Karol K.G."/>
            <person name="Koehler B."/>
            <person name="Kolukisaoglu U."/>
            <person name="Kubo M."/>
            <person name="Kurata T."/>
            <person name="Lalonde S."/>
            <person name="Li K."/>
            <person name="Li Y."/>
            <person name="Litt A."/>
            <person name="Lyons E."/>
            <person name="Manning G."/>
            <person name="Maruyama T."/>
            <person name="Michael T.P."/>
            <person name="Mikami K."/>
            <person name="Miyazaki S."/>
            <person name="Morinaga S."/>
            <person name="Murata T."/>
            <person name="Mueller-Roeber B."/>
            <person name="Nelson D.R."/>
            <person name="Obara M."/>
            <person name="Oguri Y."/>
            <person name="Olmstead R.G."/>
            <person name="Onodera N."/>
            <person name="Petersen B.L."/>
            <person name="Pils B."/>
            <person name="Prigge M."/>
            <person name="Rensing S.A."/>
            <person name="Riano-Pachon D.M."/>
            <person name="Roberts A.W."/>
            <person name="Sato Y."/>
            <person name="Scheller H.V."/>
            <person name="Schulz B."/>
            <person name="Schulz C."/>
            <person name="Shakirov E.V."/>
            <person name="Shibagaki N."/>
            <person name="Shinohara N."/>
            <person name="Shippen D.E."/>
            <person name="Soerensen I."/>
            <person name="Sotooka R."/>
            <person name="Sugimoto N."/>
            <person name="Sugita M."/>
            <person name="Sumikawa N."/>
            <person name="Tanurdzic M."/>
            <person name="Theissen G."/>
            <person name="Ulvskov P."/>
            <person name="Wakazuki S."/>
            <person name="Weng J.K."/>
            <person name="Willats W.W."/>
            <person name="Wipf D."/>
            <person name="Wolf P.G."/>
            <person name="Yang L."/>
            <person name="Zimmer A.D."/>
            <person name="Zhu Q."/>
            <person name="Mitros T."/>
            <person name="Hellsten U."/>
            <person name="Loque D."/>
            <person name="Otillar R."/>
            <person name="Salamov A."/>
            <person name="Schmutz J."/>
            <person name="Shapiro H."/>
            <person name="Lindquist E."/>
            <person name="Lucas S."/>
            <person name="Rokhsar D."/>
            <person name="Grigoriev I.V."/>
        </authorList>
    </citation>
    <scope>NUCLEOTIDE SEQUENCE [LARGE SCALE GENOMIC DNA]</scope>
</reference>
<dbReference type="SUPFAM" id="SSF53300">
    <property type="entry name" value="vWA-like"/>
    <property type="match status" value="1"/>
</dbReference>
<dbReference type="Pfam" id="PF13519">
    <property type="entry name" value="VWA_2"/>
    <property type="match status" value="1"/>
</dbReference>
<accession>D8QPW8</accession>
<dbReference type="GO" id="GO:0005891">
    <property type="term" value="C:voltage-gated calcium channel complex"/>
    <property type="evidence" value="ECO:0000318"/>
    <property type="project" value="GO_Central"/>
</dbReference>
<organism evidence="6">
    <name type="scientific">Selaginella moellendorffii</name>
    <name type="common">Spikemoss</name>
    <dbReference type="NCBI Taxonomy" id="88036"/>
    <lineage>
        <taxon>Eukaryota</taxon>
        <taxon>Viridiplantae</taxon>
        <taxon>Streptophyta</taxon>
        <taxon>Embryophyta</taxon>
        <taxon>Tracheophyta</taxon>
        <taxon>Lycopodiopsida</taxon>
        <taxon>Selaginellales</taxon>
        <taxon>Selaginellaceae</taxon>
        <taxon>Selaginella</taxon>
    </lineage>
</organism>
<dbReference type="PANTHER" id="PTHR10166">
    <property type="entry name" value="VOLTAGE-DEPENDENT CALCIUM CHANNEL SUBUNIT ALPHA-2/DELTA-RELATED"/>
    <property type="match status" value="1"/>
</dbReference>
<dbReference type="InterPro" id="IPR002035">
    <property type="entry name" value="VWF_A"/>
</dbReference>
<keyword evidence="3" id="KW-0732">Signal</keyword>
<dbReference type="eggNOG" id="KOG2353">
    <property type="taxonomic scope" value="Eukaryota"/>
</dbReference>
<dbReference type="GO" id="GO:0005245">
    <property type="term" value="F:voltage-gated calcium channel activity"/>
    <property type="evidence" value="ECO:0000318"/>
    <property type="project" value="GO_Central"/>
</dbReference>
<evidence type="ECO:0000259" key="4">
    <source>
        <dbReference type="PROSITE" id="PS50234"/>
    </source>
</evidence>